<dbReference type="Proteomes" id="UP001218362">
    <property type="component" value="Chromosome"/>
</dbReference>
<feature type="transmembrane region" description="Helical" evidence="1">
    <location>
        <begin position="143"/>
        <end position="172"/>
    </location>
</feature>
<sequence length="217" mass="23459">MTYNEGLASLAARAKWTRGFLWAFIAISVLGIPIGLTARFVQQLSISPVVAGIVTLIYLGLSLLVSLALLAMIPAWTYRAWANLHVLGLSGLGYRPGWAAGSYFVPIAGLFVPFLAMRELFNRSTGETEDHARASAPDVTSWWACYLAGVFVTAFILMTAIFNLNGAVFIVTSPMMDFVISIFANLLLIGAAWFLLRTIRDITVAQASSAGISETFA</sequence>
<feature type="domain" description="DUF4328" evidence="2">
    <location>
        <begin position="60"/>
        <end position="203"/>
    </location>
</feature>
<evidence type="ECO:0000313" key="4">
    <source>
        <dbReference type="Proteomes" id="UP001218362"/>
    </source>
</evidence>
<feature type="transmembrane region" description="Helical" evidence="1">
    <location>
        <begin position="178"/>
        <end position="196"/>
    </location>
</feature>
<name>A0AAJ5X527_9SPHN</name>
<evidence type="ECO:0000256" key="1">
    <source>
        <dbReference type="SAM" id="Phobius"/>
    </source>
</evidence>
<proteinExistence type="predicted"/>
<gene>
    <name evidence="3" type="ORF">P0Y56_16760</name>
</gene>
<feature type="transmembrane region" description="Helical" evidence="1">
    <location>
        <begin position="20"/>
        <end position="41"/>
    </location>
</feature>
<dbReference type="Pfam" id="PF14219">
    <property type="entry name" value="DUF4328"/>
    <property type="match status" value="1"/>
</dbReference>
<keyword evidence="1" id="KW-1133">Transmembrane helix</keyword>
<evidence type="ECO:0000313" key="3">
    <source>
        <dbReference type="EMBL" id="WEK46633.1"/>
    </source>
</evidence>
<organism evidence="3 4">
    <name type="scientific">Candidatus Andeanibacterium colombiense</name>
    <dbReference type="NCBI Taxonomy" id="3121345"/>
    <lineage>
        <taxon>Bacteria</taxon>
        <taxon>Pseudomonadati</taxon>
        <taxon>Pseudomonadota</taxon>
        <taxon>Alphaproteobacteria</taxon>
        <taxon>Sphingomonadales</taxon>
        <taxon>Sphingomonadaceae</taxon>
        <taxon>Candidatus Andeanibacterium</taxon>
    </lineage>
</organism>
<keyword evidence="1" id="KW-0812">Transmembrane</keyword>
<evidence type="ECO:0000259" key="2">
    <source>
        <dbReference type="Pfam" id="PF14219"/>
    </source>
</evidence>
<dbReference type="EMBL" id="CP119316">
    <property type="protein sequence ID" value="WEK46633.1"/>
    <property type="molecule type" value="Genomic_DNA"/>
</dbReference>
<feature type="transmembrane region" description="Helical" evidence="1">
    <location>
        <begin position="97"/>
        <end position="116"/>
    </location>
</feature>
<feature type="transmembrane region" description="Helical" evidence="1">
    <location>
        <begin position="53"/>
        <end position="77"/>
    </location>
</feature>
<dbReference type="AlphaFoldDB" id="A0AAJ5X527"/>
<dbReference type="InterPro" id="IPR025565">
    <property type="entry name" value="DUF4328"/>
</dbReference>
<reference evidence="3" key="1">
    <citation type="submission" date="2023-03" db="EMBL/GenBank/DDBJ databases">
        <title>Andean soil-derived lignocellulolytic bacterial consortium as a source of novel taxa and putative plastic-active enzymes.</title>
        <authorList>
            <person name="Diaz-Garcia L."/>
            <person name="Chuvochina M."/>
            <person name="Feuerriegel G."/>
            <person name="Bunk B."/>
            <person name="Sproer C."/>
            <person name="Streit W.R."/>
            <person name="Rodriguez L.M."/>
            <person name="Overmann J."/>
            <person name="Jimenez D.J."/>
        </authorList>
    </citation>
    <scope>NUCLEOTIDE SEQUENCE</scope>
    <source>
        <strain evidence="3">MAG 26</strain>
    </source>
</reference>
<accession>A0AAJ5X527</accession>
<protein>
    <submittedName>
        <fullName evidence="3">DUF4328 domain-containing protein</fullName>
    </submittedName>
</protein>
<dbReference type="KEGG" id="acob:P0Y56_16760"/>
<keyword evidence="1" id="KW-0472">Membrane</keyword>